<sequence length="654" mass="73148">MHRVSIQEAQSAQGDADVPPQQAIAYLRDFFEQEDQDASLSSFGELFAFHTKASEFAAILKEDSPALNLTWSPLTVDSKQQTSLTQVQEEVNILESLTKCLSTELVGKGVGNSILLWNSLKSSHSRNSMPSKALDVGFLLSRPSILHGRERDEVSDVDKDVPGSDEAQRIGSPLKRPKDLSISKRRFDMYADTRYYHEYVDMTIGKAGLPMYIDFHDMLLQCAYAVSSNDTNAAKAIACKVKQQTSPLGSAVERLAHNFVKALYARFAGTGWSLYTGQLNQQRASFTQILEARMKYMSSCPFTQASHLFSNATILRVAKGASKLVIVDHQLSGIQYPSLFKKLAALPGGPPKVSLIGHMVQHYSMLPFPNEVIFATLEETGRRLAKCAALFKVPFQFTPWVGTEWNIHVQNLVSPKRPPGEVFVAISSCFLRFVMDDVLDPLPIRLKNFKKVYDARPDVLIHGVVSGAYSSPFYSARFKEALFHFACIFDVLDTFIGRNNRDRLVFESEVLGKAILNVVACEGLQVSRRVKTYKQWQASFVEAGMQQLSLNAETMHQVEGLLKNWHKDYMIAEARQCLLLGWRGRTLYALSAWKSTSSSSVFREDNSIQVDLMSPPRTNSTEKGLKLHTTRLLPVSTLPHHALGIERLYSSQSS</sequence>
<dbReference type="EMBL" id="JABFUD020000014">
    <property type="protein sequence ID" value="KAI5070100.1"/>
    <property type="molecule type" value="Genomic_DNA"/>
</dbReference>
<dbReference type="PANTHER" id="PTHR31636">
    <property type="entry name" value="OSJNBA0084A10.13 PROTEIN-RELATED"/>
    <property type="match status" value="1"/>
</dbReference>
<dbReference type="PROSITE" id="PS50985">
    <property type="entry name" value="GRAS"/>
    <property type="match status" value="1"/>
</dbReference>
<keyword evidence="2" id="KW-0804">Transcription</keyword>
<keyword evidence="5" id="KW-1185">Reference proteome</keyword>
<dbReference type="InterPro" id="IPR005202">
    <property type="entry name" value="TF_GRAS"/>
</dbReference>
<evidence type="ECO:0000256" key="3">
    <source>
        <dbReference type="SAM" id="MobiDB-lite"/>
    </source>
</evidence>
<evidence type="ECO:0000313" key="5">
    <source>
        <dbReference type="Proteomes" id="UP000886520"/>
    </source>
</evidence>
<keyword evidence="1" id="KW-0805">Transcription regulation</keyword>
<dbReference type="OrthoDB" id="10286399at2759"/>
<reference evidence="4" key="1">
    <citation type="submission" date="2021-01" db="EMBL/GenBank/DDBJ databases">
        <title>Adiantum capillus-veneris genome.</title>
        <authorList>
            <person name="Fang Y."/>
            <person name="Liao Q."/>
        </authorList>
    </citation>
    <scope>NUCLEOTIDE SEQUENCE</scope>
    <source>
        <strain evidence="4">H3</strain>
        <tissue evidence="4">Leaf</tissue>
    </source>
</reference>
<dbReference type="Proteomes" id="UP000886520">
    <property type="component" value="Chromosome 14"/>
</dbReference>
<feature type="compositionally biased region" description="Basic and acidic residues" evidence="3">
    <location>
        <begin position="151"/>
        <end position="168"/>
    </location>
</feature>
<organism evidence="4 5">
    <name type="scientific">Adiantum capillus-veneris</name>
    <name type="common">Maidenhair fern</name>
    <dbReference type="NCBI Taxonomy" id="13818"/>
    <lineage>
        <taxon>Eukaryota</taxon>
        <taxon>Viridiplantae</taxon>
        <taxon>Streptophyta</taxon>
        <taxon>Embryophyta</taxon>
        <taxon>Tracheophyta</taxon>
        <taxon>Polypodiopsida</taxon>
        <taxon>Polypodiidae</taxon>
        <taxon>Polypodiales</taxon>
        <taxon>Pteridineae</taxon>
        <taxon>Pteridaceae</taxon>
        <taxon>Vittarioideae</taxon>
        <taxon>Adiantum</taxon>
    </lineage>
</organism>
<feature type="region of interest" description="Disordered" evidence="3">
    <location>
        <begin position="151"/>
        <end position="175"/>
    </location>
</feature>
<gene>
    <name evidence="4" type="ORF">GOP47_0014443</name>
</gene>
<comment type="caution">
    <text evidence="4">The sequence shown here is derived from an EMBL/GenBank/DDBJ whole genome shotgun (WGS) entry which is preliminary data.</text>
</comment>
<accession>A0A9D4ULN6</accession>
<evidence type="ECO:0000256" key="1">
    <source>
        <dbReference type="ARBA" id="ARBA00023015"/>
    </source>
</evidence>
<proteinExistence type="predicted"/>
<name>A0A9D4ULN6_ADICA</name>
<evidence type="ECO:0000256" key="2">
    <source>
        <dbReference type="ARBA" id="ARBA00023163"/>
    </source>
</evidence>
<evidence type="ECO:0008006" key="6">
    <source>
        <dbReference type="Google" id="ProtNLM"/>
    </source>
</evidence>
<protein>
    <recommendedName>
        <fullName evidence="6">DELLA protein</fullName>
    </recommendedName>
</protein>
<evidence type="ECO:0000313" key="4">
    <source>
        <dbReference type="EMBL" id="KAI5070100.1"/>
    </source>
</evidence>
<dbReference type="Pfam" id="PF03514">
    <property type="entry name" value="GRAS"/>
    <property type="match status" value="1"/>
</dbReference>
<dbReference type="AlphaFoldDB" id="A0A9D4ULN6"/>